<dbReference type="Proteomes" id="UP000474757">
    <property type="component" value="Unassembled WGS sequence"/>
</dbReference>
<dbReference type="Gene3D" id="3.90.550.10">
    <property type="entry name" value="Spore Coat Polysaccharide Biosynthesis Protein SpsA, Chain A"/>
    <property type="match status" value="1"/>
</dbReference>
<feature type="domain" description="Glycosyltransferase 2-like" evidence="1">
    <location>
        <begin position="8"/>
        <end position="171"/>
    </location>
</feature>
<dbReference type="InterPro" id="IPR029044">
    <property type="entry name" value="Nucleotide-diphossugar_trans"/>
</dbReference>
<dbReference type="PANTHER" id="PTHR43685">
    <property type="entry name" value="GLYCOSYLTRANSFERASE"/>
    <property type="match status" value="1"/>
</dbReference>
<dbReference type="AlphaFoldDB" id="A0A6B2JWX2"/>
<accession>A0A6B2JWX2</accession>
<dbReference type="GO" id="GO:0016740">
    <property type="term" value="F:transferase activity"/>
    <property type="evidence" value="ECO:0007669"/>
    <property type="project" value="UniProtKB-KW"/>
</dbReference>
<dbReference type="PANTHER" id="PTHR43685:SF2">
    <property type="entry name" value="GLYCOSYLTRANSFERASE 2-LIKE DOMAIN-CONTAINING PROTEIN"/>
    <property type="match status" value="1"/>
</dbReference>
<reference evidence="2 3" key="1">
    <citation type="submission" date="2020-02" db="EMBL/GenBank/DDBJ databases">
        <title>Pseudoroseicyclus tamarix, sp. nov., isolated from offshore sediment of a Tamarix chinensis forest.</title>
        <authorList>
            <person name="Gai Y."/>
        </authorList>
    </citation>
    <scope>NUCLEOTIDE SEQUENCE [LARGE SCALE GENOMIC DNA]</scope>
    <source>
        <strain evidence="2 3">CLL3-39</strain>
    </source>
</reference>
<keyword evidence="3" id="KW-1185">Reference proteome</keyword>
<sequence length="311" mass="33757">MAAPHIHILLCTHNGGPHLADQLESYGAQAHGDWSLWVSDDASTDDTRATIARFADRHPGRQVRLFDGPALGPAANYLSLLLRPEIPDGWVAFSDQDDVWLPHKLKHGLAEMGARGAQVYASRTILTDAHLTRIGPSVVHRRGPSFSNALVQNILAGNTLILDPDAFARLRAMTAAALQEGIDPPHHDWWIYLAMSGAGLPIVNDMRPGLLYRQHATNSLGAHRGLRAGTARATLLKDRHYAGWLATNLAALSAASMYMTPPNRTLAEAFGAMRQVKGGAARLAELRRLGLKRQSWRGDLVLAGLALTGRL</sequence>
<name>A0A6B2JWX2_9RHOB</name>
<dbReference type="SUPFAM" id="SSF53448">
    <property type="entry name" value="Nucleotide-diphospho-sugar transferases"/>
    <property type="match status" value="1"/>
</dbReference>
<dbReference type="Pfam" id="PF00535">
    <property type="entry name" value="Glycos_transf_2"/>
    <property type="match status" value="1"/>
</dbReference>
<dbReference type="InterPro" id="IPR001173">
    <property type="entry name" value="Glyco_trans_2-like"/>
</dbReference>
<organism evidence="2 3">
    <name type="scientific">Pseudoroseicyclus tamaricis</name>
    <dbReference type="NCBI Taxonomy" id="2705421"/>
    <lineage>
        <taxon>Bacteria</taxon>
        <taxon>Pseudomonadati</taxon>
        <taxon>Pseudomonadota</taxon>
        <taxon>Alphaproteobacteria</taxon>
        <taxon>Rhodobacterales</taxon>
        <taxon>Paracoccaceae</taxon>
        <taxon>Pseudoroseicyclus</taxon>
    </lineage>
</organism>
<dbReference type="EMBL" id="JAAGAB010000004">
    <property type="protein sequence ID" value="NDV02630.1"/>
    <property type="molecule type" value="Genomic_DNA"/>
</dbReference>
<evidence type="ECO:0000313" key="2">
    <source>
        <dbReference type="EMBL" id="NDV02630.1"/>
    </source>
</evidence>
<evidence type="ECO:0000259" key="1">
    <source>
        <dbReference type="Pfam" id="PF00535"/>
    </source>
</evidence>
<evidence type="ECO:0000313" key="3">
    <source>
        <dbReference type="Proteomes" id="UP000474757"/>
    </source>
</evidence>
<dbReference type="RefSeq" id="WP_163895771.1">
    <property type="nucleotide sequence ID" value="NZ_JAAFYS010000004.1"/>
</dbReference>
<dbReference type="InterPro" id="IPR050834">
    <property type="entry name" value="Glycosyltransf_2"/>
</dbReference>
<proteinExistence type="predicted"/>
<comment type="caution">
    <text evidence="2">The sequence shown here is derived from an EMBL/GenBank/DDBJ whole genome shotgun (WGS) entry which is preliminary data.</text>
</comment>
<keyword evidence="2" id="KW-0808">Transferase</keyword>
<gene>
    <name evidence="2" type="ORF">GZA08_16805</name>
</gene>
<protein>
    <submittedName>
        <fullName evidence="2">Glycosyltransferase</fullName>
    </submittedName>
</protein>